<dbReference type="Gene3D" id="4.10.1240.50">
    <property type="match status" value="1"/>
</dbReference>
<keyword evidence="1" id="KW-0479">Metal-binding</keyword>
<dbReference type="EMBL" id="DS470409">
    <property type="protein sequence ID" value="EDO29602.1"/>
    <property type="molecule type" value="Genomic_DNA"/>
</dbReference>
<dbReference type="Gene3D" id="1.10.10.60">
    <property type="entry name" value="Homeodomain-like"/>
    <property type="match status" value="1"/>
</dbReference>
<keyword evidence="3" id="KW-0862">Zinc</keyword>
<dbReference type="SUPFAM" id="SSF46689">
    <property type="entry name" value="Homeodomain-like"/>
    <property type="match status" value="1"/>
</dbReference>
<dbReference type="Pfam" id="PF17226">
    <property type="entry name" value="MTA_R1"/>
    <property type="match status" value="1"/>
</dbReference>
<dbReference type="GO" id="GO:0003714">
    <property type="term" value="F:transcription corepressor activity"/>
    <property type="evidence" value="ECO:0000318"/>
    <property type="project" value="GO_Central"/>
</dbReference>
<evidence type="ECO:0000256" key="2">
    <source>
        <dbReference type="ARBA" id="ARBA00022771"/>
    </source>
</evidence>
<dbReference type="HOGENOM" id="CLU_006585_3_0_1"/>
<protein>
    <submittedName>
        <fullName evidence="8">Uncharacterized protein</fullName>
    </submittedName>
</protein>
<accession>A7T363</accession>
<reference evidence="8 9" key="1">
    <citation type="journal article" date="2007" name="Science">
        <title>Sea anemone genome reveals ancestral eumetazoan gene repertoire and genomic organization.</title>
        <authorList>
            <person name="Putnam N.H."/>
            <person name="Srivastava M."/>
            <person name="Hellsten U."/>
            <person name="Dirks B."/>
            <person name="Chapman J."/>
            <person name="Salamov A."/>
            <person name="Terry A."/>
            <person name="Shapiro H."/>
            <person name="Lindquist E."/>
            <person name="Kapitonov V.V."/>
            <person name="Jurka J."/>
            <person name="Genikhovich G."/>
            <person name="Grigoriev I.V."/>
            <person name="Lucas S.M."/>
            <person name="Steele R.E."/>
            <person name="Finnerty J.R."/>
            <person name="Technau U."/>
            <person name="Martindale M.Q."/>
            <person name="Rokhsar D.S."/>
        </authorList>
    </citation>
    <scope>NUCLEOTIDE SEQUENCE [LARGE SCALE GENOMIC DNA]</scope>
    <source>
        <strain evidence="9">CH2 X CH6</strain>
    </source>
</reference>
<dbReference type="GO" id="GO:0005654">
    <property type="term" value="C:nucleoplasm"/>
    <property type="evidence" value="ECO:0000318"/>
    <property type="project" value="GO_Central"/>
</dbReference>
<feature type="domain" description="BAH" evidence="6">
    <location>
        <begin position="1"/>
        <end position="139"/>
    </location>
</feature>
<dbReference type="InterPro" id="IPR017884">
    <property type="entry name" value="SANT_dom"/>
</dbReference>
<dbReference type="GO" id="GO:0000122">
    <property type="term" value="P:negative regulation of transcription by RNA polymerase II"/>
    <property type="evidence" value="ECO:0000318"/>
    <property type="project" value="GO_Central"/>
</dbReference>
<dbReference type="FunFam" id="1.10.10.60:FF:000012">
    <property type="entry name" value="Metastasis-associated 1 family, member 3"/>
    <property type="match status" value="1"/>
</dbReference>
<dbReference type="PANTHER" id="PTHR10865">
    <property type="entry name" value="METASTASIS-ASSOCIATED PROTEIN AND MESODERM INDUCTION EARLY RESPONSE PROTEIN"/>
    <property type="match status" value="1"/>
</dbReference>
<dbReference type="GO" id="GO:0008270">
    <property type="term" value="F:zinc ion binding"/>
    <property type="evidence" value="ECO:0007669"/>
    <property type="project" value="UniProtKB-KW"/>
</dbReference>
<dbReference type="GO" id="GO:0003713">
    <property type="term" value="F:transcription coactivator activity"/>
    <property type="evidence" value="ECO:0000318"/>
    <property type="project" value="GO_Central"/>
</dbReference>
<dbReference type="InterPro" id="IPR001005">
    <property type="entry name" value="SANT/Myb"/>
</dbReference>
<evidence type="ECO:0000256" key="5">
    <source>
        <dbReference type="ARBA" id="ARBA00023242"/>
    </source>
</evidence>
<evidence type="ECO:0000313" key="8">
    <source>
        <dbReference type="EMBL" id="EDO29602.1"/>
    </source>
</evidence>
<dbReference type="STRING" id="45351.A7T363"/>
<dbReference type="PhylomeDB" id="A7T363"/>
<keyword evidence="4" id="KW-0238">DNA-binding</keyword>
<keyword evidence="9" id="KW-1185">Reference proteome</keyword>
<keyword evidence="5" id="KW-0539">Nucleus</keyword>
<dbReference type="eggNOG" id="KOG3554">
    <property type="taxonomic scope" value="Eukaryota"/>
</dbReference>
<dbReference type="CDD" id="cd11661">
    <property type="entry name" value="SANT_MTA3_like"/>
    <property type="match status" value="1"/>
</dbReference>
<dbReference type="GO" id="GO:0003682">
    <property type="term" value="F:chromatin binding"/>
    <property type="evidence" value="ECO:0007669"/>
    <property type="project" value="InterPro"/>
</dbReference>
<dbReference type="InterPro" id="IPR035170">
    <property type="entry name" value="MTA1_R1"/>
</dbReference>
<keyword evidence="2" id="KW-0863">Zinc-finger</keyword>
<evidence type="ECO:0000313" key="9">
    <source>
        <dbReference type="Proteomes" id="UP000001593"/>
    </source>
</evidence>
<dbReference type="Proteomes" id="UP000001593">
    <property type="component" value="Unassembled WGS sequence"/>
</dbReference>
<dbReference type="GO" id="GO:0043565">
    <property type="term" value="F:sequence-specific DNA binding"/>
    <property type="evidence" value="ECO:0007669"/>
    <property type="project" value="InterPro"/>
</dbReference>
<evidence type="ECO:0000256" key="1">
    <source>
        <dbReference type="ARBA" id="ARBA00022723"/>
    </source>
</evidence>
<dbReference type="Gene3D" id="2.30.30.490">
    <property type="match status" value="1"/>
</dbReference>
<name>A7T363_NEMVE</name>
<dbReference type="InterPro" id="IPR009057">
    <property type="entry name" value="Homeodomain-like_sf"/>
</dbReference>
<dbReference type="OMA" id="QEPHGME"/>
<feature type="domain" description="SANT" evidence="7">
    <location>
        <begin position="248"/>
        <end position="300"/>
    </location>
</feature>
<dbReference type="SMART" id="SM00401">
    <property type="entry name" value="ZnF_GATA"/>
    <property type="match status" value="1"/>
</dbReference>
<feature type="non-terminal residue" evidence="8">
    <location>
        <position position="496"/>
    </location>
</feature>
<dbReference type="PROSITE" id="PS51038">
    <property type="entry name" value="BAH"/>
    <property type="match status" value="1"/>
</dbReference>
<dbReference type="InParanoid" id="A7T363"/>
<dbReference type="GO" id="GO:0016581">
    <property type="term" value="C:NuRD complex"/>
    <property type="evidence" value="ECO:0000318"/>
    <property type="project" value="GO_Central"/>
</dbReference>
<proteinExistence type="predicted"/>
<evidence type="ECO:0000256" key="4">
    <source>
        <dbReference type="ARBA" id="ARBA00023125"/>
    </source>
</evidence>
<dbReference type="SMART" id="SM00717">
    <property type="entry name" value="SANT"/>
    <property type="match status" value="1"/>
</dbReference>
<dbReference type="InterPro" id="IPR001025">
    <property type="entry name" value="BAH_dom"/>
</dbReference>
<evidence type="ECO:0000259" key="6">
    <source>
        <dbReference type="PROSITE" id="PS51038"/>
    </source>
</evidence>
<dbReference type="PANTHER" id="PTHR10865:SF29">
    <property type="entry name" value="METASTASIS ASSOCIATED 1-LIKE, ISOFORM D"/>
    <property type="match status" value="1"/>
</dbReference>
<dbReference type="InterPro" id="IPR043151">
    <property type="entry name" value="BAH_sf"/>
</dbReference>
<dbReference type="InterPro" id="IPR040138">
    <property type="entry name" value="MIER/MTA"/>
</dbReference>
<gene>
    <name evidence="8" type="ORF">NEMVEDRAFT_v1g143957</name>
</gene>
<dbReference type="Pfam" id="PF01426">
    <property type="entry name" value="BAH"/>
    <property type="match status" value="1"/>
</dbReference>
<dbReference type="Pfam" id="PF00249">
    <property type="entry name" value="Myb_DNA-binding"/>
    <property type="match status" value="1"/>
</dbReference>
<sequence>DYVYVETNPSLPYQIRRIEELTKTSNGQVEAKVQCFYRKRDLSSTLGIQAEKHLLQAEEDAEVEMGDIELEDVSRHQLSHREVFLSRQYENINANTIRGKCLVTLYNEAEVLPKYLEKEDWFCYFLVYDPQQKSLVADRGEMGIGPNYQCLVPKKCIDRKLINAFEVTIDIRLPLQNKDSTIFVVRKPRERTTYHIILMHTCLHALTKTSSFHVGFFHAMTTLHNSMYQVGKALSQLVPSGGPVLCRDEMEDWSAGEANLFEEALQKYGKDFNDIQKDFLPWKSFSSIVEYYYMWKTTDRYLQQKRQKAVSKECNLTQIYIPGLAPSNPAQPGKKQTSTIILTPPPGVTSNLVGATCEGCYGCTSQQWYPWSPSNSQHKFWLCTLCWIYWKKYGGLKKPGKTLMPENVKNATRAWHFSSVFAHLSRHLTCNHGYRPPSPRKLKPRSPFYMCSTHLTRVSRRLCGDLIDVRHWARAPGANLNLAEIKAQCKWKEVQY</sequence>
<evidence type="ECO:0000259" key="7">
    <source>
        <dbReference type="PROSITE" id="PS51293"/>
    </source>
</evidence>
<dbReference type="SMART" id="SM00439">
    <property type="entry name" value="BAH"/>
    <property type="match status" value="1"/>
</dbReference>
<evidence type="ECO:0000256" key="3">
    <source>
        <dbReference type="ARBA" id="ARBA00022833"/>
    </source>
</evidence>
<organism evidence="8 9">
    <name type="scientific">Nematostella vectensis</name>
    <name type="common">Starlet sea anemone</name>
    <dbReference type="NCBI Taxonomy" id="45351"/>
    <lineage>
        <taxon>Eukaryota</taxon>
        <taxon>Metazoa</taxon>
        <taxon>Cnidaria</taxon>
        <taxon>Anthozoa</taxon>
        <taxon>Hexacorallia</taxon>
        <taxon>Actiniaria</taxon>
        <taxon>Edwardsiidae</taxon>
        <taxon>Nematostella</taxon>
    </lineage>
</organism>
<dbReference type="AlphaFoldDB" id="A7T363"/>
<dbReference type="FunFam" id="2.30.30.490:FF:000043">
    <property type="entry name" value="Predicted protein"/>
    <property type="match status" value="1"/>
</dbReference>
<dbReference type="InterPro" id="IPR000679">
    <property type="entry name" value="Znf_GATA"/>
</dbReference>
<dbReference type="PROSITE" id="PS51293">
    <property type="entry name" value="SANT"/>
    <property type="match status" value="1"/>
</dbReference>
<dbReference type="GO" id="GO:0042826">
    <property type="term" value="F:histone deacetylase binding"/>
    <property type="evidence" value="ECO:0000318"/>
    <property type="project" value="GO_Central"/>
</dbReference>